<feature type="domain" description="RRM" evidence="5">
    <location>
        <begin position="257"/>
        <end position="328"/>
    </location>
</feature>
<dbReference type="InterPro" id="IPR002343">
    <property type="entry name" value="Hud_Sxl_RNA"/>
</dbReference>
<dbReference type="InterPro" id="IPR035979">
    <property type="entry name" value="RBD_domain_sf"/>
</dbReference>
<name>A0A7S3QTF2_DUNTE</name>
<dbReference type="Pfam" id="PF00076">
    <property type="entry name" value="RRM_1"/>
    <property type="match status" value="3"/>
</dbReference>
<evidence type="ECO:0000256" key="4">
    <source>
        <dbReference type="SAM" id="MobiDB-lite"/>
    </source>
</evidence>
<dbReference type="GO" id="GO:0003723">
    <property type="term" value="F:RNA binding"/>
    <property type="evidence" value="ECO:0007669"/>
    <property type="project" value="UniProtKB-UniRule"/>
</dbReference>
<feature type="region of interest" description="Disordered" evidence="4">
    <location>
        <begin position="181"/>
        <end position="251"/>
    </location>
</feature>
<feature type="compositionally biased region" description="Polar residues" evidence="4">
    <location>
        <begin position="218"/>
        <end position="238"/>
    </location>
</feature>
<dbReference type="EMBL" id="HBIP01012550">
    <property type="protein sequence ID" value="CAE0492055.1"/>
    <property type="molecule type" value="Transcribed_RNA"/>
</dbReference>
<keyword evidence="2 3" id="KW-0694">RNA-binding</keyword>
<evidence type="ECO:0000256" key="3">
    <source>
        <dbReference type="PROSITE-ProRule" id="PRU00176"/>
    </source>
</evidence>
<organism evidence="6">
    <name type="scientific">Dunaliella tertiolecta</name>
    <name type="common">Green alga</name>
    <dbReference type="NCBI Taxonomy" id="3047"/>
    <lineage>
        <taxon>Eukaryota</taxon>
        <taxon>Viridiplantae</taxon>
        <taxon>Chlorophyta</taxon>
        <taxon>core chlorophytes</taxon>
        <taxon>Chlorophyceae</taxon>
        <taxon>CS clade</taxon>
        <taxon>Chlamydomonadales</taxon>
        <taxon>Dunaliellaceae</taxon>
        <taxon>Dunaliella</taxon>
    </lineage>
</organism>
<sequence length="384" mass="40767">MDLPPEPVYLQPHANILVRNFPPDYDIGSFQALFRQYAIIEGCRYFPTAAVPYAFIKLASVEAAHTAIKALHNSKLGGRTIIVKSAEQDCEYEHCINNLYCTNLPLSWDDNMLRSTFSRFGTVLSTKLLTALPGMPGKGGLVRMSTNEEAKAARDALNAIVPIGESIPIVVKYADSPEEKQRKVASKYQGQSGNTGPGRANQRFAPYPQGPGRGGQQNDVGSNMSGAASPWPAQSQYSAWPATPAAAPAPAPATGPNNIIVKGLTQDVDRLQLYELFAPFGGTMGVVMQGPGTAHISYADPATAQRAVQAMNGWAYRGYPLAVTSTYHGPGAASLASAAPAPLAMPVSAAIPQLSTMHQLPQMSHMPAPAPISVLPSAAPWPGY</sequence>
<feature type="domain" description="RRM" evidence="5">
    <location>
        <begin position="14"/>
        <end position="88"/>
    </location>
</feature>
<keyword evidence="1" id="KW-0677">Repeat</keyword>
<accession>A0A7S3QTF2</accession>
<evidence type="ECO:0000259" key="5">
    <source>
        <dbReference type="PROSITE" id="PS50102"/>
    </source>
</evidence>
<dbReference type="PRINTS" id="PR00961">
    <property type="entry name" value="HUDSXLRNA"/>
</dbReference>
<dbReference type="PANTHER" id="PTHR24012">
    <property type="entry name" value="RNA BINDING PROTEIN"/>
    <property type="match status" value="1"/>
</dbReference>
<dbReference type="InterPro" id="IPR000504">
    <property type="entry name" value="RRM_dom"/>
</dbReference>
<evidence type="ECO:0000313" key="6">
    <source>
        <dbReference type="EMBL" id="CAE0492055.1"/>
    </source>
</evidence>
<dbReference type="SMART" id="SM00360">
    <property type="entry name" value="RRM"/>
    <property type="match status" value="3"/>
</dbReference>
<feature type="domain" description="RRM" evidence="5">
    <location>
        <begin position="97"/>
        <end position="176"/>
    </location>
</feature>
<evidence type="ECO:0000256" key="2">
    <source>
        <dbReference type="ARBA" id="ARBA00022884"/>
    </source>
</evidence>
<gene>
    <name evidence="6" type="ORF">DTER00134_LOCUS7128</name>
</gene>
<dbReference type="InterPro" id="IPR012677">
    <property type="entry name" value="Nucleotide-bd_a/b_plait_sf"/>
</dbReference>
<dbReference type="Gene3D" id="3.30.70.330">
    <property type="match status" value="3"/>
</dbReference>
<protein>
    <recommendedName>
        <fullName evidence="5">RRM domain-containing protein</fullName>
    </recommendedName>
</protein>
<dbReference type="AlphaFoldDB" id="A0A7S3QTF2"/>
<dbReference type="PROSITE" id="PS50102">
    <property type="entry name" value="RRM"/>
    <property type="match status" value="3"/>
</dbReference>
<proteinExistence type="predicted"/>
<dbReference type="CDD" id="cd00590">
    <property type="entry name" value="RRM_SF"/>
    <property type="match status" value="2"/>
</dbReference>
<dbReference type="GO" id="GO:1990904">
    <property type="term" value="C:ribonucleoprotein complex"/>
    <property type="evidence" value="ECO:0007669"/>
    <property type="project" value="InterPro"/>
</dbReference>
<reference evidence="6" key="1">
    <citation type="submission" date="2021-01" db="EMBL/GenBank/DDBJ databases">
        <authorList>
            <person name="Corre E."/>
            <person name="Pelletier E."/>
            <person name="Niang G."/>
            <person name="Scheremetjew M."/>
            <person name="Finn R."/>
            <person name="Kale V."/>
            <person name="Holt S."/>
            <person name="Cochrane G."/>
            <person name="Meng A."/>
            <person name="Brown T."/>
            <person name="Cohen L."/>
        </authorList>
    </citation>
    <scope>NUCLEOTIDE SEQUENCE</scope>
    <source>
        <strain evidence="6">CCMP1320</strain>
    </source>
</reference>
<evidence type="ECO:0000256" key="1">
    <source>
        <dbReference type="ARBA" id="ARBA00022737"/>
    </source>
</evidence>
<dbReference type="SUPFAM" id="SSF54928">
    <property type="entry name" value="RNA-binding domain, RBD"/>
    <property type="match status" value="2"/>
</dbReference>